<accession>A0A420DLN1</accession>
<evidence type="ECO:0008006" key="3">
    <source>
        <dbReference type="Google" id="ProtNLM"/>
    </source>
</evidence>
<dbReference type="OrthoDB" id="1111178at2"/>
<reference evidence="1 2" key="1">
    <citation type="submission" date="2018-09" db="EMBL/GenBank/DDBJ databases">
        <title>Genomic Encyclopedia of Archaeal and Bacterial Type Strains, Phase II (KMG-II): from individual species to whole genera.</title>
        <authorList>
            <person name="Goeker M."/>
        </authorList>
    </citation>
    <scope>NUCLEOTIDE SEQUENCE [LARGE SCALE GENOMIC DNA]</scope>
    <source>
        <strain evidence="1 2">DSM 26283</strain>
    </source>
</reference>
<dbReference type="SUPFAM" id="SSF51126">
    <property type="entry name" value="Pectin lyase-like"/>
    <property type="match status" value="1"/>
</dbReference>
<dbReference type="Proteomes" id="UP000284892">
    <property type="component" value="Unassembled WGS sequence"/>
</dbReference>
<dbReference type="AlphaFoldDB" id="A0A420DLN1"/>
<keyword evidence="2" id="KW-1185">Reference proteome</keyword>
<gene>
    <name evidence="1" type="ORF">BXY80_1304</name>
</gene>
<evidence type="ECO:0000313" key="2">
    <source>
        <dbReference type="Proteomes" id="UP000284892"/>
    </source>
</evidence>
<protein>
    <recommendedName>
        <fullName evidence="3">Parallel beta helix pectate lyase-like protein</fullName>
    </recommendedName>
</protein>
<organism evidence="1 2">
    <name type="scientific">Ichthyenterobacterium magnum</name>
    <dbReference type="NCBI Taxonomy" id="1230530"/>
    <lineage>
        <taxon>Bacteria</taxon>
        <taxon>Pseudomonadati</taxon>
        <taxon>Bacteroidota</taxon>
        <taxon>Flavobacteriia</taxon>
        <taxon>Flavobacteriales</taxon>
        <taxon>Flavobacteriaceae</taxon>
        <taxon>Ichthyenterobacterium</taxon>
    </lineage>
</organism>
<evidence type="ECO:0000313" key="1">
    <source>
        <dbReference type="EMBL" id="RKE95120.1"/>
    </source>
</evidence>
<dbReference type="RefSeq" id="WP_120200450.1">
    <property type="nucleotide sequence ID" value="NZ_RAQJ01000002.1"/>
</dbReference>
<name>A0A420DLN1_9FLAO</name>
<sequence length="517" mass="57692">MKRVLSFILTLSILVLWSSCRKDFEFDPSTGTLEFSKDTVYLDTVFTDIGSSTYNLKVYNRSDNDIVIPTVRLGEGQASNYRLNVDGLAGKEFENIELLAKDSMFIFVETTIDIQDLTNSETQFLYTDAIEFDTGANQQKVELVTLVKDAIFIYPNRDDTTGIIETLTFDVDGDGTQDETNIQGRFLETSELTFTNEKPYVIYGYAAVNEGETLTIEAGARVHFHANSGLIVTNNASLKVNGELSNDQDLLENEVIFEGDRLEDLFSNIPGQWGTIWLFVGSVDNDINYATIKNASVGILCEGNQDAIDDKLTITNSQIYNSSNFGILGRATSISGENVVINNSGQSSFAGTLGGKYNFTHCTLANYWNTSFRQFPSVFLNNYVLDENGTPISNTLEQANFNNCIIYGNDNAELLLDENNGSAFNYMFTNNLIRYQSNTNPIDFTDSMHFANIILNEDPDFKDGFENMLMIGDDSAANNLGNNLYDFYANQVPFDILNTSRITSPDLGAYQHITFED</sequence>
<proteinExistence type="predicted"/>
<dbReference type="InterPro" id="IPR011050">
    <property type="entry name" value="Pectin_lyase_fold/virulence"/>
</dbReference>
<comment type="caution">
    <text evidence="1">The sequence shown here is derived from an EMBL/GenBank/DDBJ whole genome shotgun (WGS) entry which is preliminary data.</text>
</comment>
<dbReference type="EMBL" id="RAQJ01000002">
    <property type="protein sequence ID" value="RKE95120.1"/>
    <property type="molecule type" value="Genomic_DNA"/>
</dbReference>
<dbReference type="PROSITE" id="PS51257">
    <property type="entry name" value="PROKAR_LIPOPROTEIN"/>
    <property type="match status" value="1"/>
</dbReference>